<name>A0AAD7F7Z8_MYCRO</name>
<protein>
    <submittedName>
        <fullName evidence="2">Uncharacterized protein</fullName>
    </submittedName>
</protein>
<dbReference type="EMBL" id="JARKIE010001250">
    <property type="protein sequence ID" value="KAJ7603947.1"/>
    <property type="molecule type" value="Genomic_DNA"/>
</dbReference>
<proteinExistence type="predicted"/>
<evidence type="ECO:0000313" key="2">
    <source>
        <dbReference type="EMBL" id="KAJ7603947.1"/>
    </source>
</evidence>
<feature type="region of interest" description="Disordered" evidence="1">
    <location>
        <begin position="68"/>
        <end position="108"/>
    </location>
</feature>
<accession>A0AAD7F7Z8</accession>
<reference evidence="2" key="1">
    <citation type="submission" date="2023-03" db="EMBL/GenBank/DDBJ databases">
        <title>Massive genome expansion in bonnet fungi (Mycena s.s.) driven by repeated elements and novel gene families across ecological guilds.</title>
        <authorList>
            <consortium name="Lawrence Berkeley National Laboratory"/>
            <person name="Harder C.B."/>
            <person name="Miyauchi S."/>
            <person name="Viragh M."/>
            <person name="Kuo A."/>
            <person name="Thoen E."/>
            <person name="Andreopoulos B."/>
            <person name="Lu D."/>
            <person name="Skrede I."/>
            <person name="Drula E."/>
            <person name="Henrissat B."/>
            <person name="Morin E."/>
            <person name="Kohler A."/>
            <person name="Barry K."/>
            <person name="LaButti K."/>
            <person name="Morin E."/>
            <person name="Salamov A."/>
            <person name="Lipzen A."/>
            <person name="Mereny Z."/>
            <person name="Hegedus B."/>
            <person name="Baldrian P."/>
            <person name="Stursova M."/>
            <person name="Weitz H."/>
            <person name="Taylor A."/>
            <person name="Grigoriev I.V."/>
            <person name="Nagy L.G."/>
            <person name="Martin F."/>
            <person name="Kauserud H."/>
        </authorList>
    </citation>
    <scope>NUCLEOTIDE SEQUENCE</scope>
    <source>
        <strain evidence="2">CBHHK067</strain>
    </source>
</reference>
<sequence length="108" mass="10961">LKFDEGERPKSKGKKGKTSETVEDRINALADALGMPSRDLASAIAGAVKQHVPPASLSSVAAHQTGEAVDALLKSTEKSEGETAPQKDAEGGGGAAGMMGTFVGLDEP</sequence>
<keyword evidence="3" id="KW-1185">Reference proteome</keyword>
<comment type="caution">
    <text evidence="2">The sequence shown here is derived from an EMBL/GenBank/DDBJ whole genome shotgun (WGS) entry which is preliminary data.</text>
</comment>
<dbReference type="AlphaFoldDB" id="A0AAD7F7Z8"/>
<gene>
    <name evidence="2" type="ORF">B0H17DRAFT_1154596</name>
</gene>
<evidence type="ECO:0000313" key="3">
    <source>
        <dbReference type="Proteomes" id="UP001221757"/>
    </source>
</evidence>
<feature type="region of interest" description="Disordered" evidence="1">
    <location>
        <begin position="1"/>
        <end position="22"/>
    </location>
</feature>
<feature type="compositionally biased region" description="Basic and acidic residues" evidence="1">
    <location>
        <begin position="1"/>
        <end position="10"/>
    </location>
</feature>
<feature type="non-terminal residue" evidence="2">
    <location>
        <position position="1"/>
    </location>
</feature>
<feature type="compositionally biased region" description="Basic and acidic residues" evidence="1">
    <location>
        <begin position="75"/>
        <end position="90"/>
    </location>
</feature>
<evidence type="ECO:0000256" key="1">
    <source>
        <dbReference type="SAM" id="MobiDB-lite"/>
    </source>
</evidence>
<organism evidence="2 3">
    <name type="scientific">Mycena rosella</name>
    <name type="common">Pink bonnet</name>
    <name type="synonym">Agaricus rosellus</name>
    <dbReference type="NCBI Taxonomy" id="1033263"/>
    <lineage>
        <taxon>Eukaryota</taxon>
        <taxon>Fungi</taxon>
        <taxon>Dikarya</taxon>
        <taxon>Basidiomycota</taxon>
        <taxon>Agaricomycotina</taxon>
        <taxon>Agaricomycetes</taxon>
        <taxon>Agaricomycetidae</taxon>
        <taxon>Agaricales</taxon>
        <taxon>Marasmiineae</taxon>
        <taxon>Mycenaceae</taxon>
        <taxon>Mycena</taxon>
    </lineage>
</organism>
<dbReference type="Proteomes" id="UP001221757">
    <property type="component" value="Unassembled WGS sequence"/>
</dbReference>